<dbReference type="SUPFAM" id="SSF47413">
    <property type="entry name" value="lambda repressor-like DNA-binding domains"/>
    <property type="match status" value="1"/>
</dbReference>
<dbReference type="STRING" id="1576369.SAMN05421753_10626"/>
<reference evidence="6" key="1">
    <citation type="submission" date="2016-10" db="EMBL/GenBank/DDBJ databases">
        <authorList>
            <person name="Varghese N."/>
            <person name="Submissions S."/>
        </authorList>
    </citation>
    <scope>NUCLEOTIDE SEQUENCE [LARGE SCALE GENOMIC DNA]</scope>
    <source>
        <strain evidence="6">DSM 26348</strain>
    </source>
</reference>
<dbReference type="EMBL" id="FOQD01000006">
    <property type="protein sequence ID" value="SFI14618.1"/>
    <property type="molecule type" value="Genomic_DNA"/>
</dbReference>
<keyword evidence="3" id="KW-0804">Transcription</keyword>
<evidence type="ECO:0000259" key="4">
    <source>
        <dbReference type="PROSITE" id="PS50943"/>
    </source>
</evidence>
<dbReference type="PANTHER" id="PTHR36511:SF3">
    <property type="entry name" value="ANTITOXIN HIGA-2"/>
    <property type="match status" value="1"/>
</dbReference>
<dbReference type="Pfam" id="PF01381">
    <property type="entry name" value="HTH_3"/>
    <property type="match status" value="1"/>
</dbReference>
<dbReference type="CDD" id="cd00093">
    <property type="entry name" value="HTH_XRE"/>
    <property type="match status" value="1"/>
</dbReference>
<dbReference type="Proteomes" id="UP000199518">
    <property type="component" value="Unassembled WGS sequence"/>
</dbReference>
<dbReference type="InterPro" id="IPR010982">
    <property type="entry name" value="Lambda_DNA-bd_dom_sf"/>
</dbReference>
<organism evidence="5 6">
    <name type="scientific">Planctomicrobium piriforme</name>
    <dbReference type="NCBI Taxonomy" id="1576369"/>
    <lineage>
        <taxon>Bacteria</taxon>
        <taxon>Pseudomonadati</taxon>
        <taxon>Planctomycetota</taxon>
        <taxon>Planctomycetia</taxon>
        <taxon>Planctomycetales</taxon>
        <taxon>Planctomycetaceae</taxon>
        <taxon>Planctomicrobium</taxon>
    </lineage>
</organism>
<feature type="domain" description="HTH cro/C1-type" evidence="4">
    <location>
        <begin position="46"/>
        <end position="99"/>
    </location>
</feature>
<keyword evidence="6" id="KW-1185">Reference proteome</keyword>
<dbReference type="PROSITE" id="PS50943">
    <property type="entry name" value="HTH_CROC1"/>
    <property type="match status" value="1"/>
</dbReference>
<dbReference type="Gene3D" id="1.10.260.40">
    <property type="entry name" value="lambda repressor-like DNA-binding domains"/>
    <property type="match status" value="1"/>
</dbReference>
<gene>
    <name evidence="5" type="ORF">SAMN05421753_10626</name>
</gene>
<evidence type="ECO:0000256" key="2">
    <source>
        <dbReference type="ARBA" id="ARBA00023125"/>
    </source>
</evidence>
<dbReference type="InterPro" id="IPR001387">
    <property type="entry name" value="Cro/C1-type_HTH"/>
</dbReference>
<name>A0A1I3FTM4_9PLAN</name>
<evidence type="ECO:0000256" key="1">
    <source>
        <dbReference type="ARBA" id="ARBA00023015"/>
    </source>
</evidence>
<evidence type="ECO:0000313" key="6">
    <source>
        <dbReference type="Proteomes" id="UP000199518"/>
    </source>
</evidence>
<dbReference type="RefSeq" id="WP_092049362.1">
    <property type="nucleotide sequence ID" value="NZ_FOQD01000006.1"/>
</dbReference>
<dbReference type="AlphaFoldDB" id="A0A1I3FTM4"/>
<keyword evidence="2" id="KW-0238">DNA-binding</keyword>
<protein>
    <submittedName>
        <fullName evidence="5">Putative transcriptional regulator</fullName>
    </submittedName>
</protein>
<evidence type="ECO:0000256" key="3">
    <source>
        <dbReference type="ARBA" id="ARBA00023163"/>
    </source>
</evidence>
<dbReference type="PANTHER" id="PTHR36511">
    <property type="entry name" value="MERR FAMILY BACTERIAL REGULATORY PROTEIN"/>
    <property type="match status" value="1"/>
</dbReference>
<dbReference type="InterPro" id="IPR052359">
    <property type="entry name" value="HTH-type_reg/antitoxin"/>
</dbReference>
<keyword evidence="1" id="KW-0805">Transcription regulation</keyword>
<dbReference type="GO" id="GO:0003677">
    <property type="term" value="F:DNA binding"/>
    <property type="evidence" value="ECO:0007669"/>
    <property type="project" value="UniProtKB-KW"/>
</dbReference>
<sequence>MTTTRKSLFERLQLGVQEGIAFSKGELNLRTVEIPDDPPEIDSSTLVALRETAAMSQAVFAKMLNVSTKTVQSWEQGSRRPSDASKRLIQIFTEHPDVVCQTVGLPAIKLEGVTVRDLGQGRRKIVIQKKLKSRAE</sequence>
<accession>A0A1I3FTM4</accession>
<evidence type="ECO:0000313" key="5">
    <source>
        <dbReference type="EMBL" id="SFI14618.1"/>
    </source>
</evidence>
<proteinExistence type="predicted"/>